<evidence type="ECO:0000259" key="3">
    <source>
        <dbReference type="PROSITE" id="PS50977"/>
    </source>
</evidence>
<dbReference type="InterPro" id="IPR001647">
    <property type="entry name" value="HTH_TetR"/>
</dbReference>
<reference evidence="4 5" key="1">
    <citation type="submission" date="2023-07" db="EMBL/GenBank/DDBJ databases">
        <title>Genomic Encyclopedia of Type Strains, Phase IV (KMG-IV): sequencing the most valuable type-strain genomes for metagenomic binning, comparative biology and taxonomic classification.</title>
        <authorList>
            <person name="Goeker M."/>
        </authorList>
    </citation>
    <scope>NUCLEOTIDE SEQUENCE [LARGE SCALE GENOMIC DNA]</scope>
    <source>
        <strain evidence="4 5">DSM 1400</strain>
    </source>
</reference>
<keyword evidence="1 2" id="KW-0238">DNA-binding</keyword>
<organism evidence="4 5">
    <name type="scientific">Hathewaya limosa</name>
    <name type="common">Clostridium limosum</name>
    <dbReference type="NCBI Taxonomy" id="1536"/>
    <lineage>
        <taxon>Bacteria</taxon>
        <taxon>Bacillati</taxon>
        <taxon>Bacillota</taxon>
        <taxon>Clostridia</taxon>
        <taxon>Eubacteriales</taxon>
        <taxon>Clostridiaceae</taxon>
        <taxon>Hathewaya</taxon>
    </lineage>
</organism>
<proteinExistence type="predicted"/>
<dbReference type="Proteomes" id="UP001224418">
    <property type="component" value="Unassembled WGS sequence"/>
</dbReference>
<dbReference type="PROSITE" id="PS50977">
    <property type="entry name" value="HTH_TETR_2"/>
    <property type="match status" value="1"/>
</dbReference>
<keyword evidence="5" id="KW-1185">Reference proteome</keyword>
<protein>
    <submittedName>
        <fullName evidence="4">AcrR family transcriptional regulator</fullName>
    </submittedName>
</protein>
<gene>
    <name evidence="4" type="ORF">QOZ93_000245</name>
</gene>
<accession>A0ABU0JNA6</accession>
<dbReference type="RefSeq" id="WP_111943686.1">
    <property type="nucleotide sequence ID" value="NZ_BAAACJ010000024.1"/>
</dbReference>
<feature type="domain" description="HTH tetR-type" evidence="3">
    <location>
        <begin position="9"/>
        <end position="69"/>
    </location>
</feature>
<evidence type="ECO:0000256" key="1">
    <source>
        <dbReference type="ARBA" id="ARBA00023125"/>
    </source>
</evidence>
<dbReference type="EMBL" id="JAUSWN010000001">
    <property type="protein sequence ID" value="MDQ0478544.1"/>
    <property type="molecule type" value="Genomic_DNA"/>
</dbReference>
<dbReference type="Gene3D" id="1.10.357.10">
    <property type="entry name" value="Tetracycline Repressor, domain 2"/>
    <property type="match status" value="1"/>
</dbReference>
<name>A0ABU0JNA6_HATLI</name>
<evidence type="ECO:0000256" key="2">
    <source>
        <dbReference type="PROSITE-ProRule" id="PRU00335"/>
    </source>
</evidence>
<dbReference type="InterPro" id="IPR009057">
    <property type="entry name" value="Homeodomain-like_sf"/>
</dbReference>
<sequence length="218" mass="26316">MDKKEIQKRRMMKYFIESTNEIIENEGIKNVTIRKVGDMAGYNSATIYNYFDNLNHLIFMASMKYLKSYAEDLYNYTKDSKDSLELYFDVWKCFAYHSYLEPEIYNLIFFGEYCSDRINSSMKLYYSIFPEELGEETKQFLPMFLENNIHLRDYEILKKASKDNFIKEQDLRDINEMNVLIYQGMLSRMLKKKCDYTVEEAVEKTIKYIKRTIEAYRI</sequence>
<evidence type="ECO:0000313" key="5">
    <source>
        <dbReference type="Proteomes" id="UP001224418"/>
    </source>
</evidence>
<evidence type="ECO:0000313" key="4">
    <source>
        <dbReference type="EMBL" id="MDQ0478544.1"/>
    </source>
</evidence>
<dbReference type="Pfam" id="PF00440">
    <property type="entry name" value="TetR_N"/>
    <property type="match status" value="1"/>
</dbReference>
<dbReference type="SUPFAM" id="SSF46689">
    <property type="entry name" value="Homeodomain-like"/>
    <property type="match status" value="1"/>
</dbReference>
<feature type="DNA-binding region" description="H-T-H motif" evidence="2">
    <location>
        <begin position="32"/>
        <end position="51"/>
    </location>
</feature>
<comment type="caution">
    <text evidence="4">The sequence shown here is derived from an EMBL/GenBank/DDBJ whole genome shotgun (WGS) entry which is preliminary data.</text>
</comment>